<proteinExistence type="predicted"/>
<dbReference type="Proteomes" id="UP000245464">
    <property type="component" value="Chromosome 8"/>
</dbReference>
<evidence type="ECO:0000256" key="2">
    <source>
        <dbReference type="ARBA" id="ARBA00022771"/>
    </source>
</evidence>
<dbReference type="Pfam" id="PF13695">
    <property type="entry name" value="Zn_ribbon_3CxxC"/>
    <property type="match status" value="1"/>
</dbReference>
<dbReference type="EMBL" id="NQIK02000008">
    <property type="protein sequence ID" value="KAF7567592.1"/>
    <property type="molecule type" value="Genomic_DNA"/>
</dbReference>
<keyword evidence="1" id="KW-0479">Metal-binding</keyword>
<keyword evidence="3" id="KW-0862">Zinc</keyword>
<feature type="compositionally biased region" description="Basic and acidic residues" evidence="4">
    <location>
        <begin position="18"/>
        <end position="28"/>
    </location>
</feature>
<dbReference type="SMART" id="SM01328">
    <property type="entry name" value="zf-3CxxC"/>
    <property type="match status" value="1"/>
</dbReference>
<dbReference type="GeneID" id="6345786"/>
<dbReference type="InterPro" id="IPR027377">
    <property type="entry name" value="ZAR1/RTP1-5-like_Znf-3CxxC"/>
</dbReference>
<accession>A0A5M9L4I0</accession>
<gene>
    <name evidence="5" type="ORF">PtrM4_141830</name>
</gene>
<evidence type="ECO:0000256" key="3">
    <source>
        <dbReference type="ARBA" id="ARBA00022833"/>
    </source>
</evidence>
<dbReference type="GO" id="GO:0008270">
    <property type="term" value="F:zinc ion binding"/>
    <property type="evidence" value="ECO:0007669"/>
    <property type="project" value="UniProtKB-KW"/>
</dbReference>
<organism evidence="5 6">
    <name type="scientific">Pyrenophora tritici-repentis</name>
    <dbReference type="NCBI Taxonomy" id="45151"/>
    <lineage>
        <taxon>Eukaryota</taxon>
        <taxon>Fungi</taxon>
        <taxon>Dikarya</taxon>
        <taxon>Ascomycota</taxon>
        <taxon>Pezizomycotina</taxon>
        <taxon>Dothideomycetes</taxon>
        <taxon>Pleosporomycetidae</taxon>
        <taxon>Pleosporales</taxon>
        <taxon>Pleosporineae</taxon>
        <taxon>Pleosporaceae</taxon>
        <taxon>Pyrenophora</taxon>
    </lineage>
</organism>
<keyword evidence="2" id="KW-0863">Zinc-finger</keyword>
<evidence type="ECO:0000313" key="5">
    <source>
        <dbReference type="EMBL" id="KAF7567592.1"/>
    </source>
</evidence>
<name>A0A5M9L4I0_9PLEO</name>
<reference evidence="5 6" key="1">
    <citation type="journal article" date="2018" name="BMC Genomics">
        <title>Comparative genomics of the wheat fungal pathogen Pyrenophora tritici-repentis reveals chromosomal variations and genome plasticity.</title>
        <authorList>
            <person name="Moolhuijzen P."/>
            <person name="See P.T."/>
            <person name="Hane J.K."/>
            <person name="Shi G."/>
            <person name="Liu Z."/>
            <person name="Oliver R.P."/>
            <person name="Moffat C.S."/>
        </authorList>
    </citation>
    <scope>NUCLEOTIDE SEQUENCE [LARGE SCALE GENOMIC DNA]</scope>
    <source>
        <strain evidence="5">M4</strain>
    </source>
</reference>
<sequence length="212" mass="24148">MTAHGDKKAAYPSPSQEHTIEPKAERFQNENPSKTPKPAPRVPQLKAPHVEQITSSCQMYPLLHPAIANALAEHGIPVHFHNINSEKGFINYYSTNITGKITCVNKLCTRGTWGTGRVAIRIRKYPNDRYNAAVYNQGCQKCKKLGRLFVDEQTYIERVSYRLKKWTGVDEEPPEYREKGTPPHREDLCEGCKAGICMKGVKRNYWEDLDGF</sequence>
<evidence type="ECO:0000256" key="1">
    <source>
        <dbReference type="ARBA" id="ARBA00022723"/>
    </source>
</evidence>
<protein>
    <submittedName>
        <fullName evidence="5">Uncharacterized protein</fullName>
    </submittedName>
</protein>
<feature type="region of interest" description="Disordered" evidence="4">
    <location>
        <begin position="1"/>
        <end position="43"/>
    </location>
</feature>
<dbReference type="RefSeq" id="XP_065960453.1">
    <property type="nucleotide sequence ID" value="XM_066109531.1"/>
</dbReference>
<comment type="caution">
    <text evidence="5">The sequence shown here is derived from an EMBL/GenBank/DDBJ whole genome shotgun (WGS) entry which is preliminary data.</text>
</comment>
<evidence type="ECO:0000256" key="4">
    <source>
        <dbReference type="SAM" id="MobiDB-lite"/>
    </source>
</evidence>
<dbReference type="KEGG" id="ptrr:6345786"/>
<evidence type="ECO:0000313" key="6">
    <source>
        <dbReference type="Proteomes" id="UP000245464"/>
    </source>
</evidence>
<dbReference type="AlphaFoldDB" id="A0A5M9L4I0"/>